<dbReference type="AlphaFoldDB" id="A0AAV9TF79"/>
<dbReference type="Proteomes" id="UP001327957">
    <property type="component" value="Unassembled WGS sequence"/>
</dbReference>
<comment type="caution">
    <text evidence="1">The sequence shown here is derived from an EMBL/GenBank/DDBJ whole genome shotgun (WGS) entry which is preliminary data.</text>
</comment>
<reference evidence="1 2" key="1">
    <citation type="submission" date="2023-04" db="EMBL/GenBank/DDBJ databases">
        <title>Colletotrichum tabacum stain YC1 causing leaf anthracnose on Nicotiana tabacum(L.) cv.</title>
        <authorList>
            <person name="Ji Z."/>
            <person name="Wang M."/>
            <person name="Zhang J."/>
            <person name="Wang N."/>
            <person name="Zhou Z."/>
        </authorList>
    </citation>
    <scope>NUCLEOTIDE SEQUENCE [LARGE SCALE GENOMIC DNA]</scope>
    <source>
        <strain evidence="1 2">YC1</strain>
    </source>
</reference>
<evidence type="ECO:0000313" key="1">
    <source>
        <dbReference type="EMBL" id="KAK6220004.1"/>
    </source>
</evidence>
<evidence type="ECO:0000313" key="2">
    <source>
        <dbReference type="Proteomes" id="UP001327957"/>
    </source>
</evidence>
<protein>
    <submittedName>
        <fullName evidence="1">Uncharacterized protein</fullName>
    </submittedName>
</protein>
<organism evidence="1 2">
    <name type="scientific">Colletotrichum tabaci</name>
    <dbReference type="NCBI Taxonomy" id="1209068"/>
    <lineage>
        <taxon>Eukaryota</taxon>
        <taxon>Fungi</taxon>
        <taxon>Dikarya</taxon>
        <taxon>Ascomycota</taxon>
        <taxon>Pezizomycotina</taxon>
        <taxon>Sordariomycetes</taxon>
        <taxon>Hypocreomycetidae</taxon>
        <taxon>Glomerellales</taxon>
        <taxon>Glomerellaceae</taxon>
        <taxon>Colletotrichum</taxon>
        <taxon>Colletotrichum destructivum species complex</taxon>
    </lineage>
</organism>
<keyword evidence="2" id="KW-1185">Reference proteome</keyword>
<accession>A0AAV9TF79</accession>
<name>A0AAV9TF79_9PEZI</name>
<sequence length="266" mass="29738">MVAQFFAYMNERTDPVVNPDPNASPNRRTISFCHYVDVMFDINAVAAPGIDTAQGFAAQLTPINHLAAQFPTHQWKTDEYVALESVINTPAKGKAWGTDDNIINTSSWLTDKLPNAAGARAMLKSMRSLIGSRLYHNNWTVLSILRLQKGRLGAIRGLLDTTVLPANPPPGFASWPQQGFRLRAEWDMFMKGEFLMMQTKTMKIINDFMGPLREQWTSDAVKQANDDQPGDSATALATKQGIRNLIDDIEAMNDYLATMPAWQWAF</sequence>
<proteinExistence type="predicted"/>
<gene>
    <name evidence="1" type="ORF">QIS74_05506</name>
</gene>
<dbReference type="EMBL" id="JASAOK010000030">
    <property type="protein sequence ID" value="KAK6220004.1"/>
    <property type="molecule type" value="Genomic_DNA"/>
</dbReference>